<dbReference type="InterPro" id="IPR025875">
    <property type="entry name" value="Leu-rich_rpt_4"/>
</dbReference>
<dbReference type="Gene3D" id="3.80.10.10">
    <property type="entry name" value="Ribonuclease Inhibitor"/>
    <property type="match status" value="2"/>
</dbReference>
<name>A0AAV1JTG7_9NEOP</name>
<keyword evidence="1" id="KW-0433">Leucine-rich repeat</keyword>
<dbReference type="PANTHER" id="PTHR46652">
    <property type="entry name" value="LEUCINE-RICH REPEAT AND IQ DOMAIN-CONTAINING PROTEIN 1-RELATED"/>
    <property type="match status" value="1"/>
</dbReference>
<dbReference type="InterPro" id="IPR001611">
    <property type="entry name" value="Leu-rich_rpt"/>
</dbReference>
<feature type="compositionally biased region" description="Acidic residues" evidence="3">
    <location>
        <begin position="342"/>
        <end position="364"/>
    </location>
</feature>
<reference evidence="4 5" key="1">
    <citation type="submission" date="2023-11" db="EMBL/GenBank/DDBJ databases">
        <authorList>
            <person name="Okamura Y."/>
        </authorList>
    </citation>
    <scope>NUCLEOTIDE SEQUENCE [LARGE SCALE GENOMIC DNA]</scope>
</reference>
<feature type="compositionally biased region" description="Polar residues" evidence="3">
    <location>
        <begin position="1"/>
        <end position="10"/>
    </location>
</feature>
<dbReference type="Pfam" id="PF12799">
    <property type="entry name" value="LRR_4"/>
    <property type="match status" value="1"/>
</dbReference>
<feature type="compositionally biased region" description="Acidic residues" evidence="3">
    <location>
        <begin position="14"/>
        <end position="28"/>
    </location>
</feature>
<comment type="caution">
    <text evidence="4">The sequence shown here is derived from an EMBL/GenBank/DDBJ whole genome shotgun (WGS) entry which is preliminary data.</text>
</comment>
<dbReference type="InterPro" id="IPR050836">
    <property type="entry name" value="SDS22/Internalin_LRR"/>
</dbReference>
<dbReference type="AlphaFoldDB" id="A0AAV1JTG7"/>
<evidence type="ECO:0000313" key="5">
    <source>
        <dbReference type="Proteomes" id="UP001497472"/>
    </source>
</evidence>
<dbReference type="SMART" id="SM00365">
    <property type="entry name" value="LRR_SD22"/>
    <property type="match status" value="5"/>
</dbReference>
<dbReference type="InterPro" id="IPR032675">
    <property type="entry name" value="LRR_dom_sf"/>
</dbReference>
<accession>A0AAV1JTG7</accession>
<evidence type="ECO:0000313" key="4">
    <source>
        <dbReference type="EMBL" id="CAK1552571.1"/>
    </source>
</evidence>
<dbReference type="Proteomes" id="UP001497472">
    <property type="component" value="Unassembled WGS sequence"/>
</dbReference>
<dbReference type="PROSITE" id="PS51450">
    <property type="entry name" value="LRR"/>
    <property type="match status" value="1"/>
</dbReference>
<sequence>MLKSHFNLQKGNLEEAEEDPSPTIDPEEHEQIGEASPDEDAEPVIKYPDRKLNSSEISIRLSVLGKTAAGDGYTYLKATCTGMNLTDISAFKTFKHLQYIDVSNNNLSLDSLQVLSELPFLLLIHADKNHINSAALKRMKYLQVIILNYNKITSVYDLYQPEMSTIEAGYNKIKTIYFEKRMPSIKCLDFRYNFIQDISDLDFPNLDSLYLAGNKITSLVGLERLKNLRILHVRNNPIKLLNGFDLEHKKLQYINLRNCKVATLRQVKKLRVLTTLEILILKGCPYMGGTGQEDAEIPEEEDNAELRVEVLAALPRLKRLNKGVITPEERTEANDLMKQWIEEGENDEEEVEDEQHEQESMDEQ</sequence>
<keyword evidence="2" id="KW-0677">Repeat</keyword>
<protein>
    <recommendedName>
        <fullName evidence="6">Leucine-rich repeat-containing protein 23</fullName>
    </recommendedName>
</protein>
<evidence type="ECO:0008006" key="6">
    <source>
        <dbReference type="Google" id="ProtNLM"/>
    </source>
</evidence>
<dbReference type="EMBL" id="CAVLEF010000156">
    <property type="protein sequence ID" value="CAK1552571.1"/>
    <property type="molecule type" value="Genomic_DNA"/>
</dbReference>
<evidence type="ECO:0000256" key="1">
    <source>
        <dbReference type="ARBA" id="ARBA00022614"/>
    </source>
</evidence>
<evidence type="ECO:0000256" key="2">
    <source>
        <dbReference type="ARBA" id="ARBA00022737"/>
    </source>
</evidence>
<feature type="region of interest" description="Disordered" evidence="3">
    <location>
        <begin position="331"/>
        <end position="364"/>
    </location>
</feature>
<organism evidence="4 5">
    <name type="scientific">Leptosia nina</name>
    <dbReference type="NCBI Taxonomy" id="320188"/>
    <lineage>
        <taxon>Eukaryota</taxon>
        <taxon>Metazoa</taxon>
        <taxon>Ecdysozoa</taxon>
        <taxon>Arthropoda</taxon>
        <taxon>Hexapoda</taxon>
        <taxon>Insecta</taxon>
        <taxon>Pterygota</taxon>
        <taxon>Neoptera</taxon>
        <taxon>Endopterygota</taxon>
        <taxon>Lepidoptera</taxon>
        <taxon>Glossata</taxon>
        <taxon>Ditrysia</taxon>
        <taxon>Papilionoidea</taxon>
        <taxon>Pieridae</taxon>
        <taxon>Pierinae</taxon>
        <taxon>Leptosia</taxon>
    </lineage>
</organism>
<dbReference type="SUPFAM" id="SSF52058">
    <property type="entry name" value="L domain-like"/>
    <property type="match status" value="1"/>
</dbReference>
<feature type="region of interest" description="Disordered" evidence="3">
    <location>
        <begin position="1"/>
        <end position="44"/>
    </location>
</feature>
<keyword evidence="5" id="KW-1185">Reference proteome</keyword>
<dbReference type="PANTHER" id="PTHR46652:SF8">
    <property type="entry name" value="LEUCINE RICH REPEAT CONTAINING 23"/>
    <property type="match status" value="1"/>
</dbReference>
<proteinExistence type="predicted"/>
<dbReference type="Pfam" id="PF00560">
    <property type="entry name" value="LRR_1"/>
    <property type="match status" value="1"/>
</dbReference>
<evidence type="ECO:0000256" key="3">
    <source>
        <dbReference type="SAM" id="MobiDB-lite"/>
    </source>
</evidence>
<gene>
    <name evidence="4" type="ORF">LNINA_LOCUS11610</name>
</gene>